<reference evidence="2" key="1">
    <citation type="journal article" date="2023" name="Science">
        <title>Genome structures resolve the early diversification of teleost fishes.</title>
        <authorList>
            <person name="Parey E."/>
            <person name="Louis A."/>
            <person name="Montfort J."/>
            <person name="Bouchez O."/>
            <person name="Roques C."/>
            <person name="Iampietro C."/>
            <person name="Lluch J."/>
            <person name="Castinel A."/>
            <person name="Donnadieu C."/>
            <person name="Desvignes T."/>
            <person name="Floi Bucao C."/>
            <person name="Jouanno E."/>
            <person name="Wen M."/>
            <person name="Mejri S."/>
            <person name="Dirks R."/>
            <person name="Jansen H."/>
            <person name="Henkel C."/>
            <person name="Chen W.J."/>
            <person name="Zahm M."/>
            <person name="Cabau C."/>
            <person name="Klopp C."/>
            <person name="Thompson A.W."/>
            <person name="Robinson-Rechavi M."/>
            <person name="Braasch I."/>
            <person name="Lecointre G."/>
            <person name="Bobe J."/>
            <person name="Postlethwait J.H."/>
            <person name="Berthelot C."/>
            <person name="Roest Crollius H."/>
            <person name="Guiguen Y."/>
        </authorList>
    </citation>
    <scope>NUCLEOTIDE SEQUENCE</scope>
    <source>
        <strain evidence="2">WJC10195</strain>
    </source>
</reference>
<organism evidence="2 3">
    <name type="scientific">Synaphobranchus kaupii</name>
    <name type="common">Kaup's arrowtooth eel</name>
    <dbReference type="NCBI Taxonomy" id="118154"/>
    <lineage>
        <taxon>Eukaryota</taxon>
        <taxon>Metazoa</taxon>
        <taxon>Chordata</taxon>
        <taxon>Craniata</taxon>
        <taxon>Vertebrata</taxon>
        <taxon>Euteleostomi</taxon>
        <taxon>Actinopterygii</taxon>
        <taxon>Neopterygii</taxon>
        <taxon>Teleostei</taxon>
        <taxon>Anguilliformes</taxon>
        <taxon>Synaphobranchidae</taxon>
        <taxon>Synaphobranchus</taxon>
    </lineage>
</organism>
<evidence type="ECO:0000313" key="2">
    <source>
        <dbReference type="EMBL" id="KAJ8374933.1"/>
    </source>
</evidence>
<dbReference type="EMBL" id="JAINUF010000002">
    <property type="protein sequence ID" value="KAJ8374933.1"/>
    <property type="molecule type" value="Genomic_DNA"/>
</dbReference>
<dbReference type="Proteomes" id="UP001152622">
    <property type="component" value="Chromosome 2"/>
</dbReference>
<comment type="caution">
    <text evidence="2">The sequence shown here is derived from an EMBL/GenBank/DDBJ whole genome shotgun (WGS) entry which is preliminary data.</text>
</comment>
<dbReference type="AlphaFoldDB" id="A0A9Q1G3Q3"/>
<keyword evidence="3" id="KW-1185">Reference proteome</keyword>
<accession>A0A9Q1G3Q3</accession>
<gene>
    <name evidence="2" type="ORF">SKAU_G00055130</name>
</gene>
<protein>
    <submittedName>
        <fullName evidence="2">Uncharacterized protein</fullName>
    </submittedName>
</protein>
<evidence type="ECO:0000256" key="1">
    <source>
        <dbReference type="SAM" id="MobiDB-lite"/>
    </source>
</evidence>
<name>A0A9Q1G3Q3_SYNKA</name>
<evidence type="ECO:0000313" key="3">
    <source>
        <dbReference type="Proteomes" id="UP001152622"/>
    </source>
</evidence>
<sequence>MPGTLVIHTLLNTGPVRTTLQGPLSKPKVLSVSKTEGDTAIIIDLSDFQAMEPSLLVLGSLEAQDKMVCLPSSSRLSSPHKGETRTGNGSAGH</sequence>
<feature type="region of interest" description="Disordered" evidence="1">
    <location>
        <begin position="71"/>
        <end position="93"/>
    </location>
</feature>
<proteinExistence type="predicted"/>